<feature type="signal peptide" evidence="1">
    <location>
        <begin position="1"/>
        <end position="23"/>
    </location>
</feature>
<dbReference type="OrthoDB" id="287220at2"/>
<protein>
    <recommendedName>
        <fullName evidence="2">Cupin type-2 domain-containing protein</fullName>
    </recommendedName>
</protein>
<dbReference type="Pfam" id="PF07883">
    <property type="entry name" value="Cupin_2"/>
    <property type="match status" value="1"/>
</dbReference>
<evidence type="ECO:0000259" key="2">
    <source>
        <dbReference type="Pfam" id="PF07883"/>
    </source>
</evidence>
<keyword evidence="1" id="KW-0732">Signal</keyword>
<dbReference type="SUPFAM" id="SSF51182">
    <property type="entry name" value="RmlC-like cupins"/>
    <property type="match status" value="1"/>
</dbReference>
<dbReference type="InterPro" id="IPR013096">
    <property type="entry name" value="Cupin_2"/>
</dbReference>
<evidence type="ECO:0000256" key="1">
    <source>
        <dbReference type="SAM" id="SignalP"/>
    </source>
</evidence>
<dbReference type="Proteomes" id="UP000381378">
    <property type="component" value="Unassembled WGS sequence"/>
</dbReference>
<proteinExistence type="predicted"/>
<gene>
    <name evidence="3" type="ORF">PS928_05242</name>
</gene>
<dbReference type="AlphaFoldDB" id="A0A5E7VGM6"/>
<evidence type="ECO:0000313" key="4">
    <source>
        <dbReference type="Proteomes" id="UP000381378"/>
    </source>
</evidence>
<sequence precursor="true">MKVLKICANLLVLATTLASVAHAADKPEIKAKVALKESVSWDGTPYEPYPKGQPQLTILEITIPPHTALPWHHHPVPNAAYVVSGELTIEDRLTGTRHKVSAGQAFAESVGASHRGVTGDQAVVVIVTYSGVEGTPLSVPDKGEKDEFEHVE</sequence>
<dbReference type="EMBL" id="CABVJF010000025">
    <property type="protein sequence ID" value="VVQ21805.1"/>
    <property type="molecule type" value="Genomic_DNA"/>
</dbReference>
<dbReference type="InterPro" id="IPR014710">
    <property type="entry name" value="RmlC-like_jellyroll"/>
</dbReference>
<name>A0A5E7VGM6_PSEFL</name>
<feature type="chain" id="PRO_5022665310" description="Cupin type-2 domain-containing protein" evidence="1">
    <location>
        <begin position="24"/>
        <end position="152"/>
    </location>
</feature>
<organism evidence="3 4">
    <name type="scientific">Pseudomonas fluorescens</name>
    <dbReference type="NCBI Taxonomy" id="294"/>
    <lineage>
        <taxon>Bacteria</taxon>
        <taxon>Pseudomonadati</taxon>
        <taxon>Pseudomonadota</taxon>
        <taxon>Gammaproteobacteria</taxon>
        <taxon>Pseudomonadales</taxon>
        <taxon>Pseudomonadaceae</taxon>
        <taxon>Pseudomonas</taxon>
    </lineage>
</organism>
<dbReference type="RefSeq" id="WP_150787658.1">
    <property type="nucleotide sequence ID" value="NZ_CABVJF010000025.1"/>
</dbReference>
<evidence type="ECO:0000313" key="3">
    <source>
        <dbReference type="EMBL" id="VVQ21805.1"/>
    </source>
</evidence>
<dbReference type="Gene3D" id="2.60.120.10">
    <property type="entry name" value="Jelly Rolls"/>
    <property type="match status" value="1"/>
</dbReference>
<dbReference type="CDD" id="cd02236">
    <property type="entry name" value="cupin_CV2614-like"/>
    <property type="match status" value="1"/>
</dbReference>
<accession>A0A5E7VGM6</accession>
<feature type="domain" description="Cupin type-2" evidence="2">
    <location>
        <begin position="61"/>
        <end position="128"/>
    </location>
</feature>
<reference evidence="3 4" key="1">
    <citation type="submission" date="2019-09" db="EMBL/GenBank/DDBJ databases">
        <authorList>
            <person name="Chandra G."/>
            <person name="Truman W A."/>
        </authorList>
    </citation>
    <scope>NUCLEOTIDE SEQUENCE [LARGE SCALE GENOMIC DNA]</scope>
    <source>
        <strain evidence="3">PS928</strain>
    </source>
</reference>
<dbReference type="InterPro" id="IPR011051">
    <property type="entry name" value="RmlC_Cupin_sf"/>
</dbReference>